<dbReference type="PRINTS" id="PR00633">
    <property type="entry name" value="RCCNDNSATION"/>
</dbReference>
<proteinExistence type="predicted"/>
<evidence type="ECO:0000313" key="4">
    <source>
        <dbReference type="Proteomes" id="UP000265566"/>
    </source>
</evidence>
<evidence type="ECO:0000256" key="2">
    <source>
        <dbReference type="PROSITE-ProRule" id="PRU00235"/>
    </source>
</evidence>
<accession>A0A396JK38</accession>
<dbReference type="PANTHER" id="PTHR22872">
    <property type="entry name" value="BTK-BINDING PROTEIN-RELATED"/>
    <property type="match status" value="1"/>
</dbReference>
<dbReference type="InterPro" id="IPR051625">
    <property type="entry name" value="Signaling_Regulatory_Domain"/>
</dbReference>
<dbReference type="Gene3D" id="2.130.10.30">
    <property type="entry name" value="Regulator of chromosome condensation 1/beta-lactamase-inhibitor protein II"/>
    <property type="match status" value="1"/>
</dbReference>
<feature type="repeat" description="RCC1" evidence="2">
    <location>
        <begin position="31"/>
        <end position="84"/>
    </location>
</feature>
<dbReference type="EMBL" id="PSQE01000001">
    <property type="protein sequence ID" value="RHN76653.1"/>
    <property type="molecule type" value="Genomic_DNA"/>
</dbReference>
<dbReference type="AlphaFoldDB" id="A0A396JK38"/>
<dbReference type="InterPro" id="IPR009091">
    <property type="entry name" value="RCC1/BLIP-II"/>
</dbReference>
<dbReference type="Gramene" id="rna15">
    <property type="protein sequence ID" value="RHN76653.1"/>
    <property type="gene ID" value="gene15"/>
</dbReference>
<evidence type="ECO:0000256" key="1">
    <source>
        <dbReference type="ARBA" id="ARBA00022737"/>
    </source>
</evidence>
<sequence length="102" mass="10768">MEDVANSGNLPFKVTAVAAGEAHTLLLAGDGRVYSWGRGTLGRLGLGSEQDQLFPAQVKFGSQESIRIVGIAAGAYHSLALADDGSVWCWGYNLCILNICLN</sequence>
<name>A0A396JK38_MEDTR</name>
<gene>
    <name evidence="3" type="ORF">MtrunA17_Chr1g0146221</name>
</gene>
<keyword evidence="1" id="KW-0677">Repeat</keyword>
<evidence type="ECO:0000313" key="3">
    <source>
        <dbReference type="EMBL" id="RHN76653.1"/>
    </source>
</evidence>
<reference evidence="4" key="1">
    <citation type="journal article" date="2018" name="Nat. Plants">
        <title>Whole-genome landscape of Medicago truncatula symbiotic genes.</title>
        <authorList>
            <person name="Pecrix Y."/>
            <person name="Staton S.E."/>
            <person name="Sallet E."/>
            <person name="Lelandais-Briere C."/>
            <person name="Moreau S."/>
            <person name="Carrere S."/>
            <person name="Blein T."/>
            <person name="Jardinaud M.F."/>
            <person name="Latrasse D."/>
            <person name="Zouine M."/>
            <person name="Zahm M."/>
            <person name="Kreplak J."/>
            <person name="Mayjonade B."/>
            <person name="Satge C."/>
            <person name="Perez M."/>
            <person name="Cauet S."/>
            <person name="Marande W."/>
            <person name="Chantry-Darmon C."/>
            <person name="Lopez-Roques C."/>
            <person name="Bouchez O."/>
            <person name="Berard A."/>
            <person name="Debelle F."/>
            <person name="Munos S."/>
            <person name="Bendahmane A."/>
            <person name="Berges H."/>
            <person name="Niebel A."/>
            <person name="Buitink J."/>
            <person name="Frugier F."/>
            <person name="Benhamed M."/>
            <person name="Crespi M."/>
            <person name="Gouzy J."/>
            <person name="Gamas P."/>
        </authorList>
    </citation>
    <scope>NUCLEOTIDE SEQUENCE [LARGE SCALE GENOMIC DNA]</scope>
    <source>
        <strain evidence="4">cv. Jemalong A17</strain>
    </source>
</reference>
<dbReference type="InterPro" id="IPR000408">
    <property type="entry name" value="Reg_chr_condens"/>
</dbReference>
<dbReference type="PROSITE" id="PS50012">
    <property type="entry name" value="RCC1_3"/>
    <property type="match status" value="1"/>
</dbReference>
<dbReference type="SUPFAM" id="SSF50985">
    <property type="entry name" value="RCC1/BLIP-II"/>
    <property type="match status" value="1"/>
</dbReference>
<organism evidence="3 4">
    <name type="scientific">Medicago truncatula</name>
    <name type="common">Barrel medic</name>
    <name type="synonym">Medicago tribuloides</name>
    <dbReference type="NCBI Taxonomy" id="3880"/>
    <lineage>
        <taxon>Eukaryota</taxon>
        <taxon>Viridiplantae</taxon>
        <taxon>Streptophyta</taxon>
        <taxon>Embryophyta</taxon>
        <taxon>Tracheophyta</taxon>
        <taxon>Spermatophyta</taxon>
        <taxon>Magnoliopsida</taxon>
        <taxon>eudicotyledons</taxon>
        <taxon>Gunneridae</taxon>
        <taxon>Pentapetalae</taxon>
        <taxon>rosids</taxon>
        <taxon>fabids</taxon>
        <taxon>Fabales</taxon>
        <taxon>Fabaceae</taxon>
        <taxon>Papilionoideae</taxon>
        <taxon>50 kb inversion clade</taxon>
        <taxon>NPAAA clade</taxon>
        <taxon>Hologalegina</taxon>
        <taxon>IRL clade</taxon>
        <taxon>Trifolieae</taxon>
        <taxon>Medicago</taxon>
    </lineage>
</organism>
<comment type="caution">
    <text evidence="3">The sequence shown here is derived from an EMBL/GenBank/DDBJ whole genome shotgun (WGS) entry which is preliminary data.</text>
</comment>
<protein>
    <submittedName>
        <fullName evidence="3">Putative regulator of chromosome condensation 1/beta-lactamase-inhibitor protein II</fullName>
    </submittedName>
</protein>
<dbReference type="Pfam" id="PF00415">
    <property type="entry name" value="RCC1"/>
    <property type="match status" value="1"/>
</dbReference>
<dbReference type="Proteomes" id="UP000265566">
    <property type="component" value="Chromosome 1"/>
</dbReference>
<dbReference type="PROSITE" id="PS00626">
    <property type="entry name" value="RCC1_2"/>
    <property type="match status" value="1"/>
</dbReference>